<gene>
    <name evidence="1" type="ORF">PCASD_15030</name>
</gene>
<comment type="caution">
    <text evidence="1">The sequence shown here is derived from an EMBL/GenBank/DDBJ whole genome shotgun (WGS) entry which is preliminary data.</text>
</comment>
<sequence length="123" mass="13755">MPAIMFPKRIEVNIFFSLLSYKTRPYNTFSLEVLEGLYSKKHLTLERSLNPTCILAPQLTIGFRAQGFQKAPKRIINCQRFQPRLSPGASGGCGWFPRSPRFAHNSTAQPNLTLTVAQSGNVA</sequence>
<evidence type="ECO:0000313" key="1">
    <source>
        <dbReference type="EMBL" id="PLW34217.1"/>
    </source>
</evidence>
<evidence type="ECO:0000313" key="2">
    <source>
        <dbReference type="Proteomes" id="UP000235392"/>
    </source>
</evidence>
<dbReference type="Proteomes" id="UP000235392">
    <property type="component" value="Unassembled WGS sequence"/>
</dbReference>
<accession>A0A2N5U8Z8</accession>
<dbReference type="EMBL" id="PGCI01000202">
    <property type="protein sequence ID" value="PLW34217.1"/>
    <property type="molecule type" value="Genomic_DNA"/>
</dbReference>
<organism evidence="1 2">
    <name type="scientific">Puccinia coronata f. sp. avenae</name>
    <dbReference type="NCBI Taxonomy" id="200324"/>
    <lineage>
        <taxon>Eukaryota</taxon>
        <taxon>Fungi</taxon>
        <taxon>Dikarya</taxon>
        <taxon>Basidiomycota</taxon>
        <taxon>Pucciniomycotina</taxon>
        <taxon>Pucciniomycetes</taxon>
        <taxon>Pucciniales</taxon>
        <taxon>Pucciniaceae</taxon>
        <taxon>Puccinia</taxon>
    </lineage>
</organism>
<reference evidence="1 2" key="1">
    <citation type="submission" date="2017-11" db="EMBL/GenBank/DDBJ databases">
        <title>De novo assembly and phasing of dikaryotic genomes from two isolates of Puccinia coronata f. sp. avenae, the causal agent of oat crown rust.</title>
        <authorList>
            <person name="Miller M.E."/>
            <person name="Zhang Y."/>
            <person name="Omidvar V."/>
            <person name="Sperschneider J."/>
            <person name="Schwessinger B."/>
            <person name="Raley C."/>
            <person name="Palmer J.M."/>
            <person name="Garnica D."/>
            <person name="Upadhyaya N."/>
            <person name="Rathjen J."/>
            <person name="Taylor J.M."/>
            <person name="Park R.F."/>
            <person name="Dodds P.N."/>
            <person name="Hirsch C.D."/>
            <person name="Kianian S.F."/>
            <person name="Figueroa M."/>
        </authorList>
    </citation>
    <scope>NUCLEOTIDE SEQUENCE [LARGE SCALE GENOMIC DNA]</scope>
    <source>
        <strain evidence="1">12SD80</strain>
    </source>
</reference>
<protein>
    <submittedName>
        <fullName evidence="1">Uncharacterized protein</fullName>
    </submittedName>
</protein>
<name>A0A2N5U8Z8_9BASI</name>
<dbReference type="AlphaFoldDB" id="A0A2N5U8Z8"/>
<proteinExistence type="predicted"/>